<accession>A0AA89C727</accession>
<keyword evidence="2" id="KW-1185">Reference proteome</keyword>
<sequence>MTRENIADLKIKLKRTIYSHKVDKGQDQVKDHNQRLGFTPVLLLAYLRSGSSFTADIIQQAPNTFFVFEPLMNILQRVQIKTEPSCTNTDLFSEECRETSTNSFILDQMSGLFNCNFTEPFLQPEHPGGSINQMFLSKCLRIHKRRPNTCYRQLKQMCLKSSVRLVKTIRISVNLTKQLLIQIPNLKIVHLLRDPRAMIGSRKDGDFMSETNKYLITPEDICPRYERDLVAAMDIKRIWPDSIMQIYYEDLVLNPFVVSKAIYYFMGIKFPDKMQKWITEHTHSRHKNTYYYGTVRANSSSNIFKWKKSLQEKTIKETDKVCSSFYKSVNYFYKPYDKNS</sequence>
<dbReference type="Gene3D" id="3.40.50.300">
    <property type="entry name" value="P-loop containing nucleotide triphosphate hydrolases"/>
    <property type="match status" value="1"/>
</dbReference>
<evidence type="ECO:0000313" key="1">
    <source>
        <dbReference type="EMBL" id="KAK3109015.1"/>
    </source>
</evidence>
<dbReference type="PANTHER" id="PTHR10704:SF44">
    <property type="entry name" value="LD35051P-RELATED"/>
    <property type="match status" value="1"/>
</dbReference>
<dbReference type="Pfam" id="PF13469">
    <property type="entry name" value="Sulfotransfer_3"/>
    <property type="match status" value="1"/>
</dbReference>
<name>A0AA89C727_PINIB</name>
<dbReference type="InterPro" id="IPR051135">
    <property type="entry name" value="Gal/GlcNAc/GalNAc_ST"/>
</dbReference>
<comment type="caution">
    <text evidence="1">The sequence shown here is derived from an EMBL/GenBank/DDBJ whole genome shotgun (WGS) entry which is preliminary data.</text>
</comment>
<dbReference type="AlphaFoldDB" id="A0AA89C727"/>
<dbReference type="GO" id="GO:0001517">
    <property type="term" value="F:N-acetylglucosamine 6-O-sulfotransferase activity"/>
    <property type="evidence" value="ECO:0007669"/>
    <property type="project" value="TreeGrafter"/>
</dbReference>
<reference evidence="1" key="1">
    <citation type="submission" date="2019-08" db="EMBL/GenBank/DDBJ databases">
        <title>The improved chromosome-level genome for the pearl oyster Pinctada fucata martensii using PacBio sequencing and Hi-C.</title>
        <authorList>
            <person name="Zheng Z."/>
        </authorList>
    </citation>
    <scope>NUCLEOTIDE SEQUENCE</scope>
    <source>
        <strain evidence="1">ZZ-2019</strain>
        <tissue evidence="1">Adductor muscle</tissue>
    </source>
</reference>
<evidence type="ECO:0008006" key="3">
    <source>
        <dbReference type="Google" id="ProtNLM"/>
    </source>
</evidence>
<dbReference type="Proteomes" id="UP001186944">
    <property type="component" value="Unassembled WGS sequence"/>
</dbReference>
<dbReference type="InterPro" id="IPR027417">
    <property type="entry name" value="P-loop_NTPase"/>
</dbReference>
<evidence type="ECO:0000313" key="2">
    <source>
        <dbReference type="Proteomes" id="UP001186944"/>
    </source>
</evidence>
<dbReference type="PANTHER" id="PTHR10704">
    <property type="entry name" value="CARBOHYDRATE SULFOTRANSFERASE"/>
    <property type="match status" value="1"/>
</dbReference>
<proteinExistence type="predicted"/>
<dbReference type="SUPFAM" id="SSF52540">
    <property type="entry name" value="P-loop containing nucleoside triphosphate hydrolases"/>
    <property type="match status" value="1"/>
</dbReference>
<dbReference type="GO" id="GO:0006790">
    <property type="term" value="P:sulfur compound metabolic process"/>
    <property type="evidence" value="ECO:0007669"/>
    <property type="project" value="TreeGrafter"/>
</dbReference>
<protein>
    <recommendedName>
        <fullName evidence="3">Sulfotransferase</fullName>
    </recommendedName>
</protein>
<organism evidence="1 2">
    <name type="scientific">Pinctada imbricata</name>
    <name type="common">Atlantic pearl-oyster</name>
    <name type="synonym">Pinctada martensii</name>
    <dbReference type="NCBI Taxonomy" id="66713"/>
    <lineage>
        <taxon>Eukaryota</taxon>
        <taxon>Metazoa</taxon>
        <taxon>Spiralia</taxon>
        <taxon>Lophotrochozoa</taxon>
        <taxon>Mollusca</taxon>
        <taxon>Bivalvia</taxon>
        <taxon>Autobranchia</taxon>
        <taxon>Pteriomorphia</taxon>
        <taxon>Pterioida</taxon>
        <taxon>Pterioidea</taxon>
        <taxon>Pteriidae</taxon>
        <taxon>Pinctada</taxon>
    </lineage>
</organism>
<dbReference type="EMBL" id="VSWD01000001">
    <property type="protein sequence ID" value="KAK3109015.1"/>
    <property type="molecule type" value="Genomic_DNA"/>
</dbReference>
<gene>
    <name evidence="1" type="ORF">FSP39_021188</name>
</gene>
<dbReference type="GO" id="GO:0006044">
    <property type="term" value="P:N-acetylglucosamine metabolic process"/>
    <property type="evidence" value="ECO:0007669"/>
    <property type="project" value="TreeGrafter"/>
</dbReference>